<dbReference type="PANTHER" id="PTHR11078">
    <property type="entry name" value="N UTILIZATION SUBSTANCE PROTEIN B-RELATED"/>
    <property type="match status" value="1"/>
</dbReference>
<keyword evidence="10" id="KW-1185">Reference proteome</keyword>
<keyword evidence="3 6" id="KW-0694">RNA-binding</keyword>
<evidence type="ECO:0000313" key="10">
    <source>
        <dbReference type="Proteomes" id="UP000050517"/>
    </source>
</evidence>
<dbReference type="Proteomes" id="UP000050517">
    <property type="component" value="Unassembled WGS sequence"/>
</dbReference>
<dbReference type="PATRIC" id="fig|1544416.3.peg.648"/>
<dbReference type="Pfam" id="PF01029">
    <property type="entry name" value="NusB"/>
    <property type="match status" value="1"/>
</dbReference>
<feature type="region of interest" description="Disordered" evidence="7">
    <location>
        <begin position="171"/>
        <end position="205"/>
    </location>
</feature>
<protein>
    <recommendedName>
        <fullName evidence="6">Transcription antitermination protein NusB</fullName>
    </recommendedName>
    <alternativeName>
        <fullName evidence="6">Antitermination factor NusB</fullName>
    </alternativeName>
</protein>
<evidence type="ECO:0000259" key="8">
    <source>
        <dbReference type="Pfam" id="PF01029"/>
    </source>
</evidence>
<dbReference type="NCBIfam" id="TIGR01951">
    <property type="entry name" value="nusB"/>
    <property type="match status" value="1"/>
</dbReference>
<dbReference type="InterPro" id="IPR006027">
    <property type="entry name" value="NusB_RsmB_TIM44"/>
</dbReference>
<evidence type="ECO:0000313" key="9">
    <source>
        <dbReference type="EMBL" id="KQB85501.1"/>
    </source>
</evidence>
<keyword evidence="4 6" id="KW-0805">Transcription regulation</keyword>
<dbReference type="AlphaFoldDB" id="A0A0Q1DZ14"/>
<dbReference type="PANTHER" id="PTHR11078:SF3">
    <property type="entry name" value="ANTITERMINATION NUSB DOMAIN-CONTAINING PROTEIN"/>
    <property type="match status" value="1"/>
</dbReference>
<organism evidence="9 10">
    <name type="scientific">Corynebacterium oculi</name>
    <dbReference type="NCBI Taxonomy" id="1544416"/>
    <lineage>
        <taxon>Bacteria</taxon>
        <taxon>Bacillati</taxon>
        <taxon>Actinomycetota</taxon>
        <taxon>Actinomycetes</taxon>
        <taxon>Mycobacteriales</taxon>
        <taxon>Corynebacteriaceae</taxon>
        <taxon>Corynebacterium</taxon>
    </lineage>
</organism>
<evidence type="ECO:0000256" key="3">
    <source>
        <dbReference type="ARBA" id="ARBA00022884"/>
    </source>
</evidence>
<sequence length="205" mass="22626">MATVTKRQEKWRRHGARYKARRRAVDVLFEAEARDIDPMRIVEDRTELARVPENQVAPIAEYTRQIVLGAAEELDAVDSTIERFLSDQWELGRLPAVDRAILRMSVWELIFNPDVPTPTAVVEGVEIASEYSGEQGAPYIHAVLDDVAENLAEVRASVGAEATEVAEAVENAEAKADPVENQTAENQAKEAETTPEASQATTAND</sequence>
<feature type="compositionally biased region" description="Polar residues" evidence="7">
    <location>
        <begin position="195"/>
        <end position="205"/>
    </location>
</feature>
<dbReference type="InterPro" id="IPR035926">
    <property type="entry name" value="NusB-like_sf"/>
</dbReference>
<keyword evidence="5 6" id="KW-0804">Transcription</keyword>
<gene>
    <name evidence="6" type="primary">nusB</name>
    <name evidence="9" type="ORF">Cocul_00647</name>
</gene>
<dbReference type="GO" id="GO:0031564">
    <property type="term" value="P:transcription antitermination"/>
    <property type="evidence" value="ECO:0007669"/>
    <property type="project" value="UniProtKB-KW"/>
</dbReference>
<dbReference type="HAMAP" id="MF_00073">
    <property type="entry name" value="NusB"/>
    <property type="match status" value="1"/>
</dbReference>
<dbReference type="InterPro" id="IPR011605">
    <property type="entry name" value="NusB_fam"/>
</dbReference>
<comment type="function">
    <text evidence="6">Involved in transcription antitermination. Required for transcription of ribosomal RNA (rRNA) genes. Binds specifically to the boxA antiterminator sequence of the ribosomal RNA (rrn) operons.</text>
</comment>
<dbReference type="EMBL" id="LKST01000001">
    <property type="protein sequence ID" value="KQB85501.1"/>
    <property type="molecule type" value="Genomic_DNA"/>
</dbReference>
<evidence type="ECO:0000256" key="2">
    <source>
        <dbReference type="ARBA" id="ARBA00022814"/>
    </source>
</evidence>
<dbReference type="GO" id="GO:0003723">
    <property type="term" value="F:RNA binding"/>
    <property type="evidence" value="ECO:0007669"/>
    <property type="project" value="UniProtKB-UniRule"/>
</dbReference>
<keyword evidence="2 6" id="KW-0889">Transcription antitermination</keyword>
<evidence type="ECO:0000256" key="6">
    <source>
        <dbReference type="HAMAP-Rule" id="MF_00073"/>
    </source>
</evidence>
<feature type="domain" description="NusB/RsmB/TIM44" evidence="8">
    <location>
        <begin position="19"/>
        <end position="148"/>
    </location>
</feature>
<evidence type="ECO:0000256" key="1">
    <source>
        <dbReference type="ARBA" id="ARBA00005952"/>
    </source>
</evidence>
<comment type="similarity">
    <text evidence="1 6">Belongs to the NusB family.</text>
</comment>
<evidence type="ECO:0000256" key="7">
    <source>
        <dbReference type="SAM" id="MobiDB-lite"/>
    </source>
</evidence>
<name>A0A0Q1DZ14_9CORY</name>
<proteinExistence type="inferred from homology"/>
<dbReference type="GO" id="GO:0006353">
    <property type="term" value="P:DNA-templated transcription termination"/>
    <property type="evidence" value="ECO:0007669"/>
    <property type="project" value="UniProtKB-UniRule"/>
</dbReference>
<accession>A0A0Q1DZ14</accession>
<dbReference type="STRING" id="1544416.Cocul_00647"/>
<reference evidence="9 10" key="1">
    <citation type="submission" date="2015-10" db="EMBL/GenBank/DDBJ databases">
        <title>Corynebacteirum lowii and Corynebacterium oculi species nova, derived from human clinical disease and and emended description of Corynebacterium mastiditis.</title>
        <authorList>
            <person name="Bernard K."/>
            <person name="Pacheco A.L."/>
            <person name="Mcdougall C."/>
            <person name="Burtx T."/>
            <person name="Weibe D."/>
            <person name="Tyler S."/>
            <person name="Olson A.B."/>
            <person name="Cnockaert M."/>
            <person name="Eguchi H."/>
            <person name="Kuwahara T."/>
            <person name="Nakayama-Imaohji H."/>
            <person name="Boudewijins M."/>
            <person name="Van Hoecke F."/>
            <person name="Bernier A.-M."/>
            <person name="Vandamme P."/>
        </authorList>
    </citation>
    <scope>NUCLEOTIDE SEQUENCE [LARGE SCALE GENOMIC DNA]</scope>
    <source>
        <strain evidence="9 10">NML 130210</strain>
    </source>
</reference>
<dbReference type="Gene3D" id="1.10.940.10">
    <property type="entry name" value="NusB-like"/>
    <property type="match status" value="1"/>
</dbReference>
<dbReference type="GO" id="GO:0005829">
    <property type="term" value="C:cytosol"/>
    <property type="evidence" value="ECO:0007669"/>
    <property type="project" value="TreeGrafter"/>
</dbReference>
<comment type="caution">
    <text evidence="9">The sequence shown here is derived from an EMBL/GenBank/DDBJ whole genome shotgun (WGS) entry which is preliminary data.</text>
</comment>
<evidence type="ECO:0000256" key="4">
    <source>
        <dbReference type="ARBA" id="ARBA00023015"/>
    </source>
</evidence>
<evidence type="ECO:0000256" key="5">
    <source>
        <dbReference type="ARBA" id="ARBA00023163"/>
    </source>
</evidence>
<dbReference type="SUPFAM" id="SSF48013">
    <property type="entry name" value="NusB-like"/>
    <property type="match status" value="1"/>
</dbReference>